<dbReference type="EMBL" id="BTCM01000001">
    <property type="protein sequence ID" value="GMK54713.1"/>
    <property type="molecule type" value="Genomic_DNA"/>
</dbReference>
<dbReference type="InterPro" id="IPR051694">
    <property type="entry name" value="Immunoregulatory_rcpt-like"/>
</dbReference>
<reference evidence="7" key="1">
    <citation type="journal article" date="2023" name="BMC Genomics">
        <title>Chromosome-level genome assemblies of Cutaneotrichosporon spp. (Trichosporonales, Basidiomycota) reveal imbalanced evolution between nucleotide sequences and chromosome synteny.</title>
        <authorList>
            <person name="Kobayashi Y."/>
            <person name="Kayamori A."/>
            <person name="Aoki K."/>
            <person name="Shiwa Y."/>
            <person name="Matsutani M."/>
            <person name="Fujita N."/>
            <person name="Sugita T."/>
            <person name="Iwasaki W."/>
            <person name="Tanaka N."/>
            <person name="Takashima M."/>
        </authorList>
    </citation>
    <scope>NUCLEOTIDE SEQUENCE</scope>
    <source>
        <strain evidence="7">HIS016</strain>
    </source>
</reference>
<dbReference type="AlphaFoldDB" id="A0AAD3YA62"/>
<reference evidence="7" key="2">
    <citation type="submission" date="2023-06" db="EMBL/GenBank/DDBJ databases">
        <authorList>
            <person name="Kobayashi Y."/>
            <person name="Kayamori A."/>
            <person name="Aoki K."/>
            <person name="Shiwa Y."/>
            <person name="Fujita N."/>
            <person name="Sugita T."/>
            <person name="Iwasaki W."/>
            <person name="Tanaka N."/>
            <person name="Takashima M."/>
        </authorList>
    </citation>
    <scope>NUCLEOTIDE SEQUENCE</scope>
    <source>
        <strain evidence="7">HIS016</strain>
    </source>
</reference>
<evidence type="ECO:0000256" key="3">
    <source>
        <dbReference type="ARBA" id="ARBA00022989"/>
    </source>
</evidence>
<keyword evidence="3 6" id="KW-1133">Transmembrane helix</keyword>
<accession>A0AAD3YA62</accession>
<evidence type="ECO:0000256" key="6">
    <source>
        <dbReference type="SAM" id="Phobius"/>
    </source>
</evidence>
<name>A0AAD3YA62_9TREE</name>
<dbReference type="GO" id="GO:0016020">
    <property type="term" value="C:membrane"/>
    <property type="evidence" value="ECO:0007669"/>
    <property type="project" value="UniProtKB-SubCell"/>
</dbReference>
<evidence type="ECO:0000256" key="2">
    <source>
        <dbReference type="ARBA" id="ARBA00022692"/>
    </source>
</evidence>
<dbReference type="GO" id="GO:0071944">
    <property type="term" value="C:cell periphery"/>
    <property type="evidence" value="ECO:0007669"/>
    <property type="project" value="UniProtKB-ARBA"/>
</dbReference>
<sequence>MTQVYLEAGSPLLKYGPCRNCDNDKGWMSSSAFSGDNTTIATGGDSTRTNGTDSGFVTTAQNASIALNFTGTGVVFDVAFAPVAGASGPGAGAGVAGATPDWTSTLLVNGSAPPSYATPLSGGVIGLPLGTHNFELQLAQRPDAHNDTWARIDGMRGTIGGLVQANTINTTIDDTAWANGSIALSSGWNMLEQGKSNYINKTQYDQELRNAGRYLNRSVSWTTEPGANTTISFSGSVVWVFGLSGGDAGTFEVRLDNVSQGVFDASGGPRTYNQTLWHASSLTDGPHTVQLINENGRLSLDYFVATTGVNDANIGEAAKPTLGTKSPLPGTATSTATDAAAAGHKDSDNTAAIVGASVGSILGVLLLTLICFFLWSRRKRRNRQQKHQWQDQRPWYRFGRDKGWDFVSLVDEPHKPMAHPGVWNRLSRSDTFKSTSSFGSSGSHVRYPTPAHTRRSLLPLANNLWAKKKGENAHQMTAVPSHLKPPSPDPMAFALGGRASPLTQLQAENTDAAQAQEAAVGTREWYEWFGFRNYSQSMKSGQSGSTFPRAPPGARYNDPADGSGAAADGYALGEDRNAPKHYYNHMTLTAPKQHQ</sequence>
<proteinExistence type="predicted"/>
<dbReference type="Gene3D" id="2.60.120.260">
    <property type="entry name" value="Galactose-binding domain-like"/>
    <property type="match status" value="1"/>
</dbReference>
<protein>
    <submittedName>
        <fullName evidence="7">Uncharacterized protein</fullName>
    </submittedName>
</protein>
<evidence type="ECO:0000256" key="1">
    <source>
        <dbReference type="ARBA" id="ARBA00004167"/>
    </source>
</evidence>
<evidence type="ECO:0000313" key="7">
    <source>
        <dbReference type="EMBL" id="GMK54713.1"/>
    </source>
</evidence>
<evidence type="ECO:0000313" key="8">
    <source>
        <dbReference type="Proteomes" id="UP001222932"/>
    </source>
</evidence>
<keyword evidence="4 6" id="KW-0472">Membrane</keyword>
<gene>
    <name evidence="7" type="ORF">CspeluHIS016_0112990</name>
</gene>
<dbReference type="PANTHER" id="PTHR15549">
    <property type="entry name" value="PAIRED IMMUNOGLOBULIN-LIKE TYPE 2 RECEPTOR"/>
    <property type="match status" value="1"/>
</dbReference>
<feature type="compositionally biased region" description="Low complexity" evidence="5">
    <location>
        <begin position="559"/>
        <end position="571"/>
    </location>
</feature>
<evidence type="ECO:0000256" key="5">
    <source>
        <dbReference type="SAM" id="MobiDB-lite"/>
    </source>
</evidence>
<comment type="caution">
    <text evidence="7">The sequence shown here is derived from an EMBL/GenBank/DDBJ whole genome shotgun (WGS) entry which is preliminary data.</text>
</comment>
<keyword evidence="2 6" id="KW-0812">Transmembrane</keyword>
<feature type="region of interest" description="Disordered" evidence="5">
    <location>
        <begin position="539"/>
        <end position="578"/>
    </location>
</feature>
<keyword evidence="8" id="KW-1185">Reference proteome</keyword>
<comment type="subcellular location">
    <subcellularLocation>
        <location evidence="1">Membrane</location>
        <topology evidence="1">Single-pass membrane protein</topology>
    </subcellularLocation>
</comment>
<evidence type="ECO:0000256" key="4">
    <source>
        <dbReference type="ARBA" id="ARBA00023136"/>
    </source>
</evidence>
<dbReference type="Proteomes" id="UP001222932">
    <property type="component" value="Unassembled WGS sequence"/>
</dbReference>
<organism evidence="7 8">
    <name type="scientific">Cutaneotrichosporon spelunceum</name>
    <dbReference type="NCBI Taxonomy" id="1672016"/>
    <lineage>
        <taxon>Eukaryota</taxon>
        <taxon>Fungi</taxon>
        <taxon>Dikarya</taxon>
        <taxon>Basidiomycota</taxon>
        <taxon>Agaricomycotina</taxon>
        <taxon>Tremellomycetes</taxon>
        <taxon>Trichosporonales</taxon>
        <taxon>Trichosporonaceae</taxon>
        <taxon>Cutaneotrichosporon</taxon>
    </lineage>
</organism>
<feature type="transmembrane region" description="Helical" evidence="6">
    <location>
        <begin position="351"/>
        <end position="375"/>
    </location>
</feature>